<dbReference type="EMBL" id="CM001888">
    <property type="protein sequence ID" value="EOY19309.1"/>
    <property type="molecule type" value="Genomic_DNA"/>
</dbReference>
<reference evidence="1 2" key="1">
    <citation type="journal article" date="2013" name="Genome Biol.">
        <title>The genome sequence of the most widely cultivated cacao type and its use to identify candidate genes regulating pod color.</title>
        <authorList>
            <person name="Motamayor J.C."/>
            <person name="Mockaitis K."/>
            <person name="Schmutz J."/>
            <person name="Haiminen N."/>
            <person name="Iii D.L."/>
            <person name="Cornejo O."/>
            <person name="Findley S.D."/>
            <person name="Zheng P."/>
            <person name="Utro F."/>
            <person name="Royaert S."/>
            <person name="Saski C."/>
            <person name="Jenkins J."/>
            <person name="Podicheti R."/>
            <person name="Zhao M."/>
            <person name="Scheffler B.E."/>
            <person name="Stack J.C."/>
            <person name="Feltus F.A."/>
            <person name="Mustiga G.M."/>
            <person name="Amores F."/>
            <person name="Phillips W."/>
            <person name="Marelli J.P."/>
            <person name="May G.D."/>
            <person name="Shapiro H."/>
            <person name="Ma J."/>
            <person name="Bustamante C.D."/>
            <person name="Schnell R.J."/>
            <person name="Main D."/>
            <person name="Gilbert D."/>
            <person name="Parida L."/>
            <person name="Kuhn D.N."/>
        </authorList>
    </citation>
    <scope>NUCLEOTIDE SEQUENCE [LARGE SCALE GENOMIC DNA]</scope>
    <source>
        <strain evidence="2">cv. Matina 1-6</strain>
    </source>
</reference>
<dbReference type="AlphaFoldDB" id="A0A061FWY4"/>
<organism evidence="1 2">
    <name type="scientific">Theobroma cacao</name>
    <name type="common">Cacao</name>
    <name type="synonym">Cocoa</name>
    <dbReference type="NCBI Taxonomy" id="3641"/>
    <lineage>
        <taxon>Eukaryota</taxon>
        <taxon>Viridiplantae</taxon>
        <taxon>Streptophyta</taxon>
        <taxon>Embryophyta</taxon>
        <taxon>Tracheophyta</taxon>
        <taxon>Spermatophyta</taxon>
        <taxon>Magnoliopsida</taxon>
        <taxon>eudicotyledons</taxon>
        <taxon>Gunneridae</taxon>
        <taxon>Pentapetalae</taxon>
        <taxon>rosids</taxon>
        <taxon>malvids</taxon>
        <taxon>Malvales</taxon>
        <taxon>Malvaceae</taxon>
        <taxon>Byttnerioideae</taxon>
        <taxon>Theobroma</taxon>
    </lineage>
</organism>
<dbReference type="InParanoid" id="A0A061FWY4"/>
<dbReference type="Proteomes" id="UP000026915">
    <property type="component" value="Chromosome 10"/>
</dbReference>
<proteinExistence type="predicted"/>
<dbReference type="HOGENOM" id="CLU_2115229_0_0_1"/>
<feature type="non-terminal residue" evidence="1">
    <location>
        <position position="1"/>
    </location>
</feature>
<protein>
    <submittedName>
        <fullName evidence="1">Uncharacterized protein</fullName>
    </submittedName>
</protein>
<evidence type="ECO:0000313" key="2">
    <source>
        <dbReference type="Proteomes" id="UP000026915"/>
    </source>
</evidence>
<accession>A0A061FWY4</accession>
<gene>
    <name evidence="1" type="ORF">TCM_044375</name>
</gene>
<dbReference type="Gramene" id="EOY19309">
    <property type="protein sequence ID" value="EOY19309"/>
    <property type="gene ID" value="TCM_044375"/>
</dbReference>
<sequence>DSPILFSSFLLSSSSSPTDPSGQPLSLNPLSLTWSPAPSPSPAWAFPAAVPSFFPFPLFFSSPSFCRQFPLFLKKPSQRCLLHSKNFINTSKSILSVSPTFCLSLSLIIHSISFI</sequence>
<name>A0A061FWY4_THECC</name>
<evidence type="ECO:0000313" key="1">
    <source>
        <dbReference type="EMBL" id="EOY19309.1"/>
    </source>
</evidence>
<keyword evidence="2" id="KW-1185">Reference proteome</keyword>